<accession>A0A2U2PK60</accession>
<evidence type="ECO:0008006" key="3">
    <source>
        <dbReference type="Google" id="ProtNLM"/>
    </source>
</evidence>
<reference evidence="1 2" key="1">
    <citation type="submission" date="2018-04" db="EMBL/GenBank/DDBJ databases">
        <title>Pedobacter chongqingensis sp. nov., isolated from a rottenly hemp rope.</title>
        <authorList>
            <person name="Cai Y."/>
        </authorList>
    </citation>
    <scope>NUCLEOTIDE SEQUENCE [LARGE SCALE GENOMIC DNA]</scope>
    <source>
        <strain evidence="1 2">FJ4-8</strain>
    </source>
</reference>
<dbReference type="Proteomes" id="UP000245647">
    <property type="component" value="Unassembled WGS sequence"/>
</dbReference>
<keyword evidence="2" id="KW-1185">Reference proteome</keyword>
<dbReference type="EMBL" id="QEAS01000003">
    <property type="protein sequence ID" value="PWG81796.1"/>
    <property type="molecule type" value="Genomic_DNA"/>
</dbReference>
<evidence type="ECO:0000313" key="2">
    <source>
        <dbReference type="Proteomes" id="UP000245647"/>
    </source>
</evidence>
<sequence length="178" mass="20218">MVTNKYLFDNRIQSLTVLLDEIIQSIRNYYHPHIQEDIISCCKHALIELLTNGIKHSACENSTIEIIFSLTDIVIRKSDSGAPFLPGEIESWPLAPERTGDRILICQDDFNSVYATVKSPVSLFFDVEERPIDVIDPSSAMLDHYGFLILSKVSATFTFDYNLESKLNVFTAQIELKN</sequence>
<name>A0A2U2PK60_9SPHI</name>
<protein>
    <recommendedName>
        <fullName evidence="3">Histidine kinase/HSP90-like ATPase domain-containing protein</fullName>
    </recommendedName>
</protein>
<dbReference type="AlphaFoldDB" id="A0A2U2PK60"/>
<gene>
    <name evidence="1" type="ORF">DDR33_05390</name>
</gene>
<organism evidence="1 2">
    <name type="scientific">Pararcticibacter amylolyticus</name>
    <dbReference type="NCBI Taxonomy" id="2173175"/>
    <lineage>
        <taxon>Bacteria</taxon>
        <taxon>Pseudomonadati</taxon>
        <taxon>Bacteroidota</taxon>
        <taxon>Sphingobacteriia</taxon>
        <taxon>Sphingobacteriales</taxon>
        <taxon>Sphingobacteriaceae</taxon>
        <taxon>Pararcticibacter</taxon>
    </lineage>
</organism>
<comment type="caution">
    <text evidence="1">The sequence shown here is derived from an EMBL/GenBank/DDBJ whole genome shotgun (WGS) entry which is preliminary data.</text>
</comment>
<evidence type="ECO:0000313" key="1">
    <source>
        <dbReference type="EMBL" id="PWG81796.1"/>
    </source>
</evidence>
<dbReference type="RefSeq" id="WP_109414737.1">
    <property type="nucleotide sequence ID" value="NZ_QEAS01000003.1"/>
</dbReference>
<proteinExistence type="predicted"/>